<dbReference type="GO" id="GO:0008168">
    <property type="term" value="F:methyltransferase activity"/>
    <property type="evidence" value="ECO:0007669"/>
    <property type="project" value="UniProtKB-KW"/>
</dbReference>
<evidence type="ECO:0000256" key="6">
    <source>
        <dbReference type="SAM" id="MobiDB-lite"/>
    </source>
</evidence>
<dbReference type="GO" id="GO:0032259">
    <property type="term" value="P:methylation"/>
    <property type="evidence" value="ECO:0007669"/>
    <property type="project" value="UniProtKB-KW"/>
</dbReference>
<keyword evidence="5" id="KW-0443">Lipid metabolism</keyword>
<dbReference type="InterPro" id="IPR057206">
    <property type="entry name" value="DUF7884"/>
</dbReference>
<reference evidence="8 9" key="1">
    <citation type="submission" date="2018-07" db="EMBL/GenBank/DDBJ databases">
        <title>Genomic Encyclopedia of Type Strains, Phase IV (KMG-IV): sequencing the most valuable type-strain genomes for metagenomic binning, comparative biology and taxonomic classification.</title>
        <authorList>
            <person name="Goeker M."/>
        </authorList>
    </citation>
    <scope>NUCLEOTIDE SEQUENCE [LARGE SCALE GENOMIC DNA]</scope>
    <source>
        <strain evidence="8 9">DSM 26407</strain>
    </source>
</reference>
<keyword evidence="3" id="KW-0808">Transferase</keyword>
<dbReference type="EMBL" id="QPJY01000001">
    <property type="protein sequence ID" value="RCX33372.1"/>
    <property type="molecule type" value="Genomic_DNA"/>
</dbReference>
<sequence length="427" mass="48515">MMERVEHAEPAHTRTGVASAPTTASRTVSGPSSALERWLAGHMLAAMGDPAITLALWDGHEVNRGGGTPRGRIRVLDRTALWGLLRNPEVEFGEAYSRGTIVVEGDLPAFLECVYRTWYRPAESAADRLLRRLYRPNHPPRNTLARSRHNIHHHYDLGNDFYRLWLDEQMIYTCAYFPTREMGLEQAQVAKLDHVCRKLRLQPGDRVVEAGCGWGALALHMARHYGARVRAFNISTEQLAHARERARAEGLADRVEFIEDDYRNIGGECDAFVSVGMLEHVGTENYAEFGRVIDRILTAEGRGLIHTIGRDRPGLMNGWIERRIFPGAHPPSLKEMLDLFEPWGLSVLDVENLRLHYALTLKHWLERFEQVADQVEKRFDANFVRAWRLYLAGSMAAFNAGNLQLFQVTFARTGGNAIPWTRSHLYE</sequence>
<dbReference type="Pfam" id="PF02353">
    <property type="entry name" value="CMAS"/>
    <property type="match status" value="1"/>
</dbReference>
<organism evidence="8 9">
    <name type="scientific">Thioalbus denitrificans</name>
    <dbReference type="NCBI Taxonomy" id="547122"/>
    <lineage>
        <taxon>Bacteria</taxon>
        <taxon>Pseudomonadati</taxon>
        <taxon>Pseudomonadota</taxon>
        <taxon>Gammaproteobacteria</taxon>
        <taxon>Chromatiales</taxon>
        <taxon>Ectothiorhodospiraceae</taxon>
        <taxon>Thioalbus</taxon>
    </lineage>
</organism>
<evidence type="ECO:0000256" key="3">
    <source>
        <dbReference type="ARBA" id="ARBA00022679"/>
    </source>
</evidence>
<keyword evidence="9" id="KW-1185">Reference proteome</keyword>
<feature type="compositionally biased region" description="Basic and acidic residues" evidence="6">
    <location>
        <begin position="1"/>
        <end position="12"/>
    </location>
</feature>
<evidence type="ECO:0000256" key="5">
    <source>
        <dbReference type="ARBA" id="ARBA00023098"/>
    </source>
</evidence>
<evidence type="ECO:0000256" key="1">
    <source>
        <dbReference type="ARBA" id="ARBA00010815"/>
    </source>
</evidence>
<keyword evidence="4" id="KW-0949">S-adenosyl-L-methionine</keyword>
<feature type="compositionally biased region" description="Polar residues" evidence="6">
    <location>
        <begin position="20"/>
        <end position="29"/>
    </location>
</feature>
<dbReference type="PANTHER" id="PTHR43667:SF1">
    <property type="entry name" value="CYCLOPROPANE-FATTY-ACYL-PHOSPHOLIPID SYNTHASE"/>
    <property type="match status" value="1"/>
</dbReference>
<dbReference type="Proteomes" id="UP000252707">
    <property type="component" value="Unassembled WGS sequence"/>
</dbReference>
<keyword evidence="2" id="KW-0489">Methyltransferase</keyword>
<dbReference type="Gene3D" id="3.40.50.150">
    <property type="entry name" value="Vaccinia Virus protein VP39"/>
    <property type="match status" value="1"/>
</dbReference>
<evidence type="ECO:0000259" key="7">
    <source>
        <dbReference type="Pfam" id="PF25371"/>
    </source>
</evidence>
<name>A0A369CH22_9GAMM</name>
<dbReference type="InterPro" id="IPR050723">
    <property type="entry name" value="CFA/CMAS"/>
</dbReference>
<evidence type="ECO:0000313" key="8">
    <source>
        <dbReference type="EMBL" id="RCX33372.1"/>
    </source>
</evidence>
<dbReference type="AlphaFoldDB" id="A0A369CH22"/>
<dbReference type="Pfam" id="PF25371">
    <property type="entry name" value="DUF7884"/>
    <property type="match status" value="1"/>
</dbReference>
<dbReference type="PIRSF" id="PIRSF003085">
    <property type="entry name" value="CMAS"/>
    <property type="match status" value="1"/>
</dbReference>
<proteinExistence type="inferred from homology"/>
<accession>A0A369CH22</accession>
<comment type="similarity">
    <text evidence="1">Belongs to the CFA/CMAS family.</text>
</comment>
<feature type="region of interest" description="Disordered" evidence="6">
    <location>
        <begin position="1"/>
        <end position="29"/>
    </location>
</feature>
<dbReference type="InterPro" id="IPR003333">
    <property type="entry name" value="CMAS"/>
</dbReference>
<dbReference type="CDD" id="cd02440">
    <property type="entry name" value="AdoMet_MTases"/>
    <property type="match status" value="1"/>
</dbReference>
<dbReference type="SUPFAM" id="SSF53335">
    <property type="entry name" value="S-adenosyl-L-methionine-dependent methyltransferases"/>
    <property type="match status" value="1"/>
</dbReference>
<dbReference type="PANTHER" id="PTHR43667">
    <property type="entry name" value="CYCLOPROPANE-FATTY-ACYL-PHOSPHOLIPID SYNTHASE"/>
    <property type="match status" value="1"/>
</dbReference>
<evidence type="ECO:0000256" key="2">
    <source>
        <dbReference type="ARBA" id="ARBA00022603"/>
    </source>
</evidence>
<dbReference type="GO" id="GO:0008610">
    <property type="term" value="P:lipid biosynthetic process"/>
    <property type="evidence" value="ECO:0007669"/>
    <property type="project" value="InterPro"/>
</dbReference>
<evidence type="ECO:0000256" key="4">
    <source>
        <dbReference type="ARBA" id="ARBA00022691"/>
    </source>
</evidence>
<feature type="domain" description="DUF7884" evidence="7">
    <location>
        <begin position="43"/>
        <end position="116"/>
    </location>
</feature>
<protein>
    <submittedName>
        <fullName evidence="8">Cyclopropane-fatty-acyl-phospholipid synthase</fullName>
    </submittedName>
</protein>
<gene>
    <name evidence="8" type="ORF">DFQ59_101673</name>
</gene>
<comment type="caution">
    <text evidence="8">The sequence shown here is derived from an EMBL/GenBank/DDBJ whole genome shotgun (WGS) entry which is preliminary data.</text>
</comment>
<evidence type="ECO:0000313" key="9">
    <source>
        <dbReference type="Proteomes" id="UP000252707"/>
    </source>
</evidence>
<dbReference type="InterPro" id="IPR029063">
    <property type="entry name" value="SAM-dependent_MTases_sf"/>
</dbReference>